<protein>
    <submittedName>
        <fullName evidence="1">Uncharacterized protein</fullName>
    </submittedName>
</protein>
<dbReference type="GO" id="GO:0003824">
    <property type="term" value="F:catalytic activity"/>
    <property type="evidence" value="ECO:0007669"/>
    <property type="project" value="InterPro"/>
</dbReference>
<dbReference type="AlphaFoldDB" id="A0A382R9T1"/>
<accession>A0A382R9T1</accession>
<evidence type="ECO:0000313" key="1">
    <source>
        <dbReference type="EMBL" id="SVC94100.1"/>
    </source>
</evidence>
<name>A0A382R9T1_9ZZZZ</name>
<feature type="non-terminal residue" evidence="1">
    <location>
        <position position="1"/>
    </location>
</feature>
<gene>
    <name evidence="1" type="ORF">METZ01_LOCUS346954</name>
</gene>
<sequence length="30" mass="3199">GGSIKDDKVITTANNLGIAMAFTGIRHFLH</sequence>
<dbReference type="InterPro" id="IPR024051">
    <property type="entry name" value="AICAR_Tfase_dup_dom_sf"/>
</dbReference>
<organism evidence="1">
    <name type="scientific">marine metagenome</name>
    <dbReference type="NCBI Taxonomy" id="408172"/>
    <lineage>
        <taxon>unclassified sequences</taxon>
        <taxon>metagenomes</taxon>
        <taxon>ecological metagenomes</taxon>
    </lineage>
</organism>
<dbReference type="Gene3D" id="3.40.140.20">
    <property type="match status" value="1"/>
</dbReference>
<proteinExistence type="predicted"/>
<dbReference type="InterPro" id="IPR016193">
    <property type="entry name" value="Cytidine_deaminase-like"/>
</dbReference>
<dbReference type="SUPFAM" id="SSF53927">
    <property type="entry name" value="Cytidine deaminase-like"/>
    <property type="match status" value="1"/>
</dbReference>
<dbReference type="EMBL" id="UINC01119940">
    <property type="protein sequence ID" value="SVC94100.1"/>
    <property type="molecule type" value="Genomic_DNA"/>
</dbReference>
<reference evidence="1" key="1">
    <citation type="submission" date="2018-05" db="EMBL/GenBank/DDBJ databases">
        <authorList>
            <person name="Lanie J.A."/>
            <person name="Ng W.-L."/>
            <person name="Kazmierczak K.M."/>
            <person name="Andrzejewski T.M."/>
            <person name="Davidsen T.M."/>
            <person name="Wayne K.J."/>
            <person name="Tettelin H."/>
            <person name="Glass J.I."/>
            <person name="Rusch D."/>
            <person name="Podicherti R."/>
            <person name="Tsui H.-C.T."/>
            <person name="Winkler M.E."/>
        </authorList>
    </citation>
    <scope>NUCLEOTIDE SEQUENCE</scope>
</reference>